<feature type="non-terminal residue" evidence="2">
    <location>
        <position position="473"/>
    </location>
</feature>
<feature type="domain" description="Reverse transcriptase" evidence="1">
    <location>
        <begin position="168"/>
        <end position="409"/>
    </location>
</feature>
<dbReference type="Pfam" id="PF26215">
    <property type="entry name" value="HTH_animal"/>
    <property type="match status" value="1"/>
</dbReference>
<dbReference type="PANTHER" id="PTHR21301">
    <property type="entry name" value="REVERSE TRANSCRIPTASE"/>
    <property type="match status" value="1"/>
</dbReference>
<dbReference type="InterPro" id="IPR043502">
    <property type="entry name" value="DNA/RNA_pol_sf"/>
</dbReference>
<dbReference type="Proteomes" id="UP000054324">
    <property type="component" value="Unassembled WGS sequence"/>
</dbReference>
<organism evidence="2 3">
    <name type="scientific">Opisthorchis viverrini</name>
    <name type="common">Southeast Asian liver fluke</name>
    <dbReference type="NCBI Taxonomy" id="6198"/>
    <lineage>
        <taxon>Eukaryota</taxon>
        <taxon>Metazoa</taxon>
        <taxon>Spiralia</taxon>
        <taxon>Lophotrochozoa</taxon>
        <taxon>Platyhelminthes</taxon>
        <taxon>Trematoda</taxon>
        <taxon>Digenea</taxon>
        <taxon>Opisthorchiida</taxon>
        <taxon>Opisthorchiata</taxon>
        <taxon>Opisthorchiidae</taxon>
        <taxon>Opisthorchis</taxon>
    </lineage>
</organism>
<evidence type="ECO:0000313" key="2">
    <source>
        <dbReference type="EMBL" id="KER22658.1"/>
    </source>
</evidence>
<dbReference type="AlphaFoldDB" id="A0A074Z6I0"/>
<evidence type="ECO:0000259" key="1">
    <source>
        <dbReference type="PROSITE" id="PS50878"/>
    </source>
</evidence>
<dbReference type="PROSITE" id="PS50878">
    <property type="entry name" value="RT_POL"/>
    <property type="match status" value="1"/>
</dbReference>
<dbReference type="InterPro" id="IPR058912">
    <property type="entry name" value="HTH_animal"/>
</dbReference>
<sequence length="473" mass="52884">MSSESVQFSRAKSQQEIVSNVEYIRPLSEDERYLLEKGLSFPVSKKVVRAGGIIPSIESVFQKLPSVEAEKLRIQLVTVLKSQQPGTPNIAPSERRALNTLRQVDSIVITKGKATVVMNKSNYLQKVKQHLADGPYRQITGSSITSIMNKRKVEVGRCLRSVINHLGQGKWYRLYPKSAIQPRLYGLPKIHKADVPIRPIVDGIGSPPHELARFLASILKPLTGKSSTFIRNSYDFANKVAGLPLEMDEVLVSFDVISMYTNIPRADALEVTKRLLLADTTLGERTQLSVDEIVEGIRVCLNLDKFVFDTTVYSQEQGLAMGSPISPVLANIYMEDFEQIALAGYHCPPNVFWRYVDDTFVVIKRDNVNSFHDYLNSLNPHIKFSMEIESTSGTLPFLDCITHKVGGKLKTTVYQKPTDTGTVLSYSSAHPKSVYASIVSSMFRRVRALCTEEIDRTAAQIEIANKLQEIGYP</sequence>
<gene>
    <name evidence="2" type="ORF">T265_14806</name>
</gene>
<dbReference type="RefSeq" id="XP_009173615.1">
    <property type="nucleotide sequence ID" value="XM_009175351.1"/>
</dbReference>
<dbReference type="Pfam" id="PF00078">
    <property type="entry name" value="RVT_1"/>
    <property type="match status" value="1"/>
</dbReference>
<accession>A0A074Z6I0</accession>
<dbReference type="OrthoDB" id="10047121at2759"/>
<evidence type="ECO:0000313" key="3">
    <source>
        <dbReference type="Proteomes" id="UP000054324"/>
    </source>
</evidence>
<dbReference type="PANTHER" id="PTHR21301:SF10">
    <property type="entry name" value="REVERSE TRANSCRIPTASE DOMAIN-CONTAINING PROTEIN"/>
    <property type="match status" value="1"/>
</dbReference>
<dbReference type="EMBL" id="KL596887">
    <property type="protein sequence ID" value="KER22658.1"/>
    <property type="molecule type" value="Genomic_DNA"/>
</dbReference>
<dbReference type="KEGG" id="ovi:T265_14806"/>
<dbReference type="InterPro" id="IPR000477">
    <property type="entry name" value="RT_dom"/>
</dbReference>
<dbReference type="CTD" id="20328972"/>
<protein>
    <recommendedName>
        <fullName evidence="1">Reverse transcriptase domain-containing protein</fullName>
    </recommendedName>
</protein>
<dbReference type="GeneID" id="20328972"/>
<name>A0A074Z6I0_OPIVI</name>
<keyword evidence="3" id="KW-1185">Reference proteome</keyword>
<proteinExistence type="predicted"/>
<reference evidence="2 3" key="1">
    <citation type="submission" date="2013-11" db="EMBL/GenBank/DDBJ databases">
        <title>Opisthorchis viverrini - life in the bile duct.</title>
        <authorList>
            <person name="Young N.D."/>
            <person name="Nagarajan N."/>
            <person name="Lin S.J."/>
            <person name="Korhonen P.K."/>
            <person name="Jex A.R."/>
            <person name="Hall R.S."/>
            <person name="Safavi-Hemami H."/>
            <person name="Kaewkong W."/>
            <person name="Bertrand D."/>
            <person name="Gao S."/>
            <person name="Seet Q."/>
            <person name="Wongkham S."/>
            <person name="Teh B.T."/>
            <person name="Wongkham C."/>
            <person name="Intapan P.M."/>
            <person name="Maleewong W."/>
            <person name="Yang X."/>
            <person name="Hu M."/>
            <person name="Wang Z."/>
            <person name="Hofmann A."/>
            <person name="Sternberg P.W."/>
            <person name="Tan P."/>
            <person name="Wang J."/>
            <person name="Gasser R.B."/>
        </authorList>
    </citation>
    <scope>NUCLEOTIDE SEQUENCE [LARGE SCALE GENOMIC DNA]</scope>
</reference>
<dbReference type="SUPFAM" id="SSF56672">
    <property type="entry name" value="DNA/RNA polymerases"/>
    <property type="match status" value="1"/>
</dbReference>
<dbReference type="CDD" id="cd00304">
    <property type="entry name" value="RT_like"/>
    <property type="match status" value="1"/>
</dbReference>